<dbReference type="RefSeq" id="WP_053233074.1">
    <property type="nucleotide sequence ID" value="NZ_CP011125.1"/>
</dbReference>
<dbReference type="EMBL" id="CP011125">
    <property type="protein sequence ID" value="AKF05849.1"/>
    <property type="molecule type" value="Genomic_DNA"/>
</dbReference>
<dbReference type="Pfam" id="PF07687">
    <property type="entry name" value="M20_dimer"/>
    <property type="match status" value="1"/>
</dbReference>
<dbReference type="STRING" id="927083.DB32_002998"/>
<keyword evidence="1" id="KW-0645">Protease</keyword>
<dbReference type="GO" id="GO:0008233">
    <property type="term" value="F:peptidase activity"/>
    <property type="evidence" value="ECO:0007669"/>
    <property type="project" value="UniProtKB-KW"/>
</dbReference>
<evidence type="ECO:0000256" key="3">
    <source>
        <dbReference type="ARBA" id="ARBA00022801"/>
    </source>
</evidence>
<evidence type="ECO:0000259" key="4">
    <source>
        <dbReference type="Pfam" id="PF07687"/>
    </source>
</evidence>
<evidence type="ECO:0000313" key="5">
    <source>
        <dbReference type="EMBL" id="AKF05849.1"/>
    </source>
</evidence>
<evidence type="ECO:0000256" key="2">
    <source>
        <dbReference type="ARBA" id="ARBA00022723"/>
    </source>
</evidence>
<dbReference type="OrthoDB" id="5443984at2"/>
<dbReference type="PANTHER" id="PTHR43270:SF12">
    <property type="entry name" value="SUCCINYL-DIAMINOPIMELATE DESUCCINYLASE"/>
    <property type="match status" value="1"/>
</dbReference>
<dbReference type="InterPro" id="IPR002933">
    <property type="entry name" value="Peptidase_M20"/>
</dbReference>
<dbReference type="NCBIfam" id="NF005914">
    <property type="entry name" value="PRK07907.1"/>
    <property type="match status" value="1"/>
</dbReference>
<dbReference type="AlphaFoldDB" id="A0A0F6SEV4"/>
<dbReference type="GO" id="GO:0046872">
    <property type="term" value="F:metal ion binding"/>
    <property type="evidence" value="ECO:0007669"/>
    <property type="project" value="UniProtKB-KW"/>
</dbReference>
<keyword evidence="2" id="KW-0479">Metal-binding</keyword>
<dbReference type="Pfam" id="PF01546">
    <property type="entry name" value="Peptidase_M20"/>
    <property type="match status" value="1"/>
</dbReference>
<dbReference type="SUPFAM" id="SSF53187">
    <property type="entry name" value="Zn-dependent exopeptidases"/>
    <property type="match status" value="1"/>
</dbReference>
<organism evidence="5 6">
    <name type="scientific">Sandaracinus amylolyticus</name>
    <dbReference type="NCBI Taxonomy" id="927083"/>
    <lineage>
        <taxon>Bacteria</taxon>
        <taxon>Pseudomonadati</taxon>
        <taxon>Myxococcota</taxon>
        <taxon>Polyangia</taxon>
        <taxon>Polyangiales</taxon>
        <taxon>Sandaracinaceae</taxon>
        <taxon>Sandaracinus</taxon>
    </lineage>
</organism>
<name>A0A0F6SEV4_9BACT</name>
<reference evidence="5 6" key="1">
    <citation type="submission" date="2015-03" db="EMBL/GenBank/DDBJ databases">
        <title>Genome assembly of Sandaracinus amylolyticus DSM 53668.</title>
        <authorList>
            <person name="Sharma G."/>
            <person name="Subramanian S."/>
        </authorList>
    </citation>
    <scope>NUCLEOTIDE SEQUENCE [LARGE SCALE GENOMIC DNA]</scope>
    <source>
        <strain evidence="5 6">DSM 53668</strain>
    </source>
</reference>
<dbReference type="Gene3D" id="3.30.70.360">
    <property type="match status" value="1"/>
</dbReference>
<evidence type="ECO:0000256" key="1">
    <source>
        <dbReference type="ARBA" id="ARBA00022670"/>
    </source>
</evidence>
<dbReference type="InterPro" id="IPR011650">
    <property type="entry name" value="Peptidase_M20_dimer"/>
</dbReference>
<dbReference type="KEGG" id="samy:DB32_002998"/>
<dbReference type="Proteomes" id="UP000034883">
    <property type="component" value="Chromosome"/>
</dbReference>
<feature type="domain" description="Peptidase M20 dimerisation" evidence="4">
    <location>
        <begin position="200"/>
        <end position="354"/>
    </location>
</feature>
<protein>
    <submittedName>
        <fullName evidence="5">Acetylornithine deacetylase/Succinyl-diaminopimelate desuccinylase</fullName>
    </submittedName>
</protein>
<accession>A0A0F6SEV4</accession>
<proteinExistence type="predicted"/>
<gene>
    <name evidence="5" type="ORF">DB32_002998</name>
</gene>
<dbReference type="InterPro" id="IPR051458">
    <property type="entry name" value="Cyt/Met_Dipeptidase"/>
</dbReference>
<sequence>MTIHPKTHDVAKHADARFDATLERLAQYLRFPAISCDRSRAGDVRALATRIKDDLAALGFTSARVLELDDALPCVAAERIASPSAPTVLVYGHLDLQPIAGEDWSSPPHEMERRGDRVYARGAADDMGGWVSHLAALESWLAVNGELPCNVKLLIEGEEEIGSPNLERFMDAYPEAFESDVMVLTDCENPSVDIPGLTVSLRGLVEVELVCEALASDVHSGLWGNLIPDPAIIMMQLVARLVDEDGRLRIGRQDVPEAWRDAAWDVPLGPDVVKKGARLLPGVEPLPDRGHPPAEWVWRQPAVTVLSTTLPAAGSEKNAVRRRASCVLSFRVAPGQEAKDLLALVERELTHHVPGGLRVSLTPRGKPGMSWLYQPKGPAFDAADRAYNAAWGRSLLQIGVGGSIPFVALFGRRFGDRPLILNGVMDPETGAHGPNESMHVEVFRKAIRANVHLYAELAAVPELAPKTRT</sequence>
<dbReference type="Gene3D" id="3.40.630.10">
    <property type="entry name" value="Zn peptidases"/>
    <property type="match status" value="1"/>
</dbReference>
<evidence type="ECO:0000313" key="6">
    <source>
        <dbReference type="Proteomes" id="UP000034883"/>
    </source>
</evidence>
<keyword evidence="6" id="KW-1185">Reference proteome</keyword>
<keyword evidence="3" id="KW-0378">Hydrolase</keyword>
<dbReference type="GO" id="GO:0006508">
    <property type="term" value="P:proteolysis"/>
    <property type="evidence" value="ECO:0007669"/>
    <property type="project" value="UniProtKB-KW"/>
</dbReference>
<dbReference type="PANTHER" id="PTHR43270">
    <property type="entry name" value="BETA-ALA-HIS DIPEPTIDASE"/>
    <property type="match status" value="1"/>
</dbReference>